<feature type="domain" description="Ig-like" evidence="10">
    <location>
        <begin position="33"/>
        <end position="134"/>
    </location>
</feature>
<dbReference type="SUPFAM" id="SSF52200">
    <property type="entry name" value="Toll/Interleukin receptor TIR domain"/>
    <property type="match status" value="1"/>
</dbReference>
<dbReference type="SMART" id="SM00255">
    <property type="entry name" value="TIR"/>
    <property type="match status" value="1"/>
</dbReference>
<dbReference type="EMBL" id="JAAWVQ010033265">
    <property type="protein sequence ID" value="MBN3273678.1"/>
    <property type="molecule type" value="Genomic_DNA"/>
</dbReference>
<comment type="caution">
    <text evidence="11">The sequence shown here is derived from an EMBL/GenBank/DDBJ whole genome shotgun (WGS) entry which is preliminary data.</text>
</comment>
<feature type="domain" description="Ig-like" evidence="10">
    <location>
        <begin position="144"/>
        <end position="245"/>
    </location>
</feature>
<protein>
    <submittedName>
        <fullName evidence="11">SIGIR protein</fullName>
    </submittedName>
</protein>
<dbReference type="PROSITE" id="PS50104">
    <property type="entry name" value="TIR"/>
    <property type="match status" value="1"/>
</dbReference>
<dbReference type="InterPro" id="IPR036179">
    <property type="entry name" value="Ig-like_dom_sf"/>
</dbReference>
<evidence type="ECO:0000256" key="6">
    <source>
        <dbReference type="ARBA" id="ARBA00023319"/>
    </source>
</evidence>
<accession>A0ABS2XHP9</accession>
<evidence type="ECO:0000259" key="9">
    <source>
        <dbReference type="PROSITE" id="PS50104"/>
    </source>
</evidence>
<evidence type="ECO:0000313" key="12">
    <source>
        <dbReference type="Proteomes" id="UP001166093"/>
    </source>
</evidence>
<dbReference type="PANTHER" id="PTHR11890:SF19">
    <property type="entry name" value="SINGLE IG IL-1-RELATED RECEPTOR"/>
    <property type="match status" value="1"/>
</dbReference>
<evidence type="ECO:0000259" key="10">
    <source>
        <dbReference type="PROSITE" id="PS50835"/>
    </source>
</evidence>
<keyword evidence="8" id="KW-0732">Signal</keyword>
<dbReference type="InterPro" id="IPR013783">
    <property type="entry name" value="Ig-like_fold"/>
</dbReference>
<evidence type="ECO:0000256" key="7">
    <source>
        <dbReference type="SAM" id="Phobius"/>
    </source>
</evidence>
<dbReference type="SUPFAM" id="SSF48726">
    <property type="entry name" value="Immunoglobulin"/>
    <property type="match status" value="2"/>
</dbReference>
<evidence type="ECO:0000256" key="1">
    <source>
        <dbReference type="ARBA" id="ARBA00009752"/>
    </source>
</evidence>
<keyword evidence="7" id="KW-0472">Membrane</keyword>
<evidence type="ECO:0000256" key="4">
    <source>
        <dbReference type="ARBA" id="ARBA00023157"/>
    </source>
</evidence>
<evidence type="ECO:0000256" key="2">
    <source>
        <dbReference type="ARBA" id="ARBA00022801"/>
    </source>
</evidence>
<dbReference type="SMART" id="SM00409">
    <property type="entry name" value="IG"/>
    <property type="match status" value="2"/>
</dbReference>
<keyword evidence="12" id="KW-1185">Reference proteome</keyword>
<comment type="similarity">
    <text evidence="1">Belongs to the interleukin-1 receptor family.</text>
</comment>
<dbReference type="Pfam" id="PF01582">
    <property type="entry name" value="TIR"/>
    <property type="match status" value="1"/>
</dbReference>
<evidence type="ECO:0000313" key="11">
    <source>
        <dbReference type="EMBL" id="MBN3273678.1"/>
    </source>
</evidence>
<dbReference type="InterPro" id="IPR000157">
    <property type="entry name" value="TIR_dom"/>
</dbReference>
<feature type="chain" id="PRO_5047369154" evidence="8">
    <location>
        <begin position="28"/>
        <end position="548"/>
    </location>
</feature>
<evidence type="ECO:0000256" key="5">
    <source>
        <dbReference type="ARBA" id="ARBA00023180"/>
    </source>
</evidence>
<keyword evidence="7" id="KW-0812">Transmembrane</keyword>
<dbReference type="CDD" id="cd00096">
    <property type="entry name" value="Ig"/>
    <property type="match status" value="1"/>
</dbReference>
<feature type="transmembrane region" description="Helical" evidence="7">
    <location>
        <begin position="255"/>
        <end position="276"/>
    </location>
</feature>
<dbReference type="InterPro" id="IPR015621">
    <property type="entry name" value="IL-1_rcpt_fam"/>
</dbReference>
<dbReference type="PROSITE" id="PS50835">
    <property type="entry name" value="IG_LIKE"/>
    <property type="match status" value="2"/>
</dbReference>
<proteinExistence type="inferred from homology"/>
<name>A0ABS2XHP9_POLSP</name>
<dbReference type="PRINTS" id="PR01537">
    <property type="entry name" value="INTRLKN1R1F"/>
</dbReference>
<feature type="domain" description="TIR" evidence="9">
    <location>
        <begin position="299"/>
        <end position="443"/>
    </location>
</feature>
<evidence type="ECO:0000256" key="3">
    <source>
        <dbReference type="ARBA" id="ARBA00023027"/>
    </source>
</evidence>
<dbReference type="InterPro" id="IPR007110">
    <property type="entry name" value="Ig-like_dom"/>
</dbReference>
<feature type="signal peptide" evidence="8">
    <location>
        <begin position="1"/>
        <end position="27"/>
    </location>
</feature>
<reference evidence="11" key="1">
    <citation type="journal article" date="2021" name="Cell">
        <title>Tracing the genetic footprints of vertebrate landing in non-teleost ray-finned fishes.</title>
        <authorList>
            <person name="Bi X."/>
            <person name="Wang K."/>
            <person name="Yang L."/>
            <person name="Pan H."/>
            <person name="Jiang H."/>
            <person name="Wei Q."/>
            <person name="Fang M."/>
            <person name="Yu H."/>
            <person name="Zhu C."/>
            <person name="Cai Y."/>
            <person name="He Y."/>
            <person name="Gan X."/>
            <person name="Zeng H."/>
            <person name="Yu D."/>
            <person name="Zhu Y."/>
            <person name="Jiang H."/>
            <person name="Qiu Q."/>
            <person name="Yang H."/>
            <person name="Zhang Y.E."/>
            <person name="Wang W."/>
            <person name="Zhu M."/>
            <person name="He S."/>
            <person name="Zhang G."/>
        </authorList>
    </citation>
    <scope>NUCLEOTIDE SEQUENCE</scope>
    <source>
        <strain evidence="11">Pddl_001</strain>
    </source>
</reference>
<keyword evidence="5" id="KW-0325">Glycoprotein</keyword>
<sequence length="548" mass="61847">MGPNHTTSLVLLAVAAWVAVTVKISAAASCVDPDRFFDHVSWVEQQPAPRQLFCPLDKASRLLLLQEAHSSQLLWRKNCQALTSDKSARVSSTVQPDGTAFLTFQTLEAGDTGNYTCTLYLSGEQNASFTVRLSMADSPCRRAPEFLSPAGEQVLEPQLGDQLLLNCTVRISYDQRYNTCASIVQWLKDGQQIPRGSQDTSSELDWFNNDASEKFLNSLLQVNVTKYSDYGHYSCLVRNATAGFTLHRPGIASHIAGVIAAFVVVLILVLAVLLWVKCRLDVKLWYRNTYGDYEMYDGKLYDAYVSYVNTAHDRKFVNFILKPHLENRYSYKLHLNDTDILPASEPSAELLMNVSRCRRLIVVLSKSYLEQDWCANNFREGFWRLLELSHKPIFIMYESQYREMSHPAALLLKEHKRDVTLLLWNSKSMTPSSEFWKELVLVMPRSVTYSSTMADPQTLLQDDKDPMLTLDPDYLDCRADPDPEGDLGIRVPIYKGPPPRVSALPCTDLPSATPTAELKPSEIDISDLGSRSYAARTDFYCLVTDEDV</sequence>
<dbReference type="Proteomes" id="UP001166093">
    <property type="component" value="Unassembled WGS sequence"/>
</dbReference>
<keyword evidence="7" id="KW-1133">Transmembrane helix</keyword>
<dbReference type="Gene3D" id="3.40.50.10140">
    <property type="entry name" value="Toll/interleukin-1 receptor homology (TIR) domain"/>
    <property type="match status" value="1"/>
</dbReference>
<keyword evidence="2" id="KW-0378">Hydrolase</keyword>
<feature type="non-terminal residue" evidence="11">
    <location>
        <position position="548"/>
    </location>
</feature>
<keyword evidence="6" id="KW-0393">Immunoglobulin domain</keyword>
<evidence type="ECO:0000256" key="8">
    <source>
        <dbReference type="SAM" id="SignalP"/>
    </source>
</evidence>
<keyword evidence="4" id="KW-1015">Disulfide bond</keyword>
<dbReference type="PANTHER" id="PTHR11890">
    <property type="entry name" value="INTERLEUKIN-1 RECEPTOR FAMILY MEMBER"/>
    <property type="match status" value="1"/>
</dbReference>
<dbReference type="InterPro" id="IPR003599">
    <property type="entry name" value="Ig_sub"/>
</dbReference>
<keyword evidence="3" id="KW-0520">NAD</keyword>
<gene>
    <name evidence="11" type="primary">Sigirr</name>
    <name evidence="11" type="ORF">GTO93_0003624</name>
</gene>
<feature type="non-terminal residue" evidence="11">
    <location>
        <position position="1"/>
    </location>
</feature>
<dbReference type="Gene3D" id="2.60.40.10">
    <property type="entry name" value="Immunoglobulins"/>
    <property type="match status" value="2"/>
</dbReference>
<dbReference type="InterPro" id="IPR035897">
    <property type="entry name" value="Toll_tir_struct_dom_sf"/>
</dbReference>
<organism evidence="11 12">
    <name type="scientific">Polyodon spathula</name>
    <name type="common">North American paddlefish</name>
    <name type="synonym">Squalus spathula</name>
    <dbReference type="NCBI Taxonomy" id="7913"/>
    <lineage>
        <taxon>Eukaryota</taxon>
        <taxon>Metazoa</taxon>
        <taxon>Chordata</taxon>
        <taxon>Craniata</taxon>
        <taxon>Vertebrata</taxon>
        <taxon>Euteleostomi</taxon>
        <taxon>Actinopterygii</taxon>
        <taxon>Chondrostei</taxon>
        <taxon>Acipenseriformes</taxon>
        <taxon>Polyodontidae</taxon>
        <taxon>Polyodon</taxon>
    </lineage>
</organism>